<dbReference type="AlphaFoldDB" id="A0A4V0ZB33"/>
<evidence type="ECO:0000313" key="2">
    <source>
        <dbReference type="EMBL" id="QBF46598.1"/>
    </source>
</evidence>
<keyword evidence="1" id="KW-0472">Membrane</keyword>
<dbReference type="EMBL" id="CP036164">
    <property type="protein sequence ID" value="QBF46598.1"/>
    <property type="molecule type" value="Genomic_DNA"/>
</dbReference>
<evidence type="ECO:0000256" key="1">
    <source>
        <dbReference type="SAM" id="Phobius"/>
    </source>
</evidence>
<gene>
    <name evidence="2" type="ORF">EXU32_10220</name>
</gene>
<sequence>MPLAGEWEGERGVALPLKPPPWWSVPLFGLLTTGIVAALVAGVVRLVRGGTTEGPVSLVAGFAILLLFAWLFALATRESLRRRREPGRILVTPTWLVAERVHAQWQMIDAVLAQQHSRRGHVRSIDVASVHVGGSMVLLYDARQLDVEPRAALDVLRRLHQDPALRARLATDDGPTIFTGSSDRRAT</sequence>
<keyword evidence="1" id="KW-0812">Transmembrane</keyword>
<reference evidence="2 3" key="1">
    <citation type="submission" date="2019-02" db="EMBL/GenBank/DDBJ databases">
        <title>Genomic data mining of an Antarctic deep-sea actinobacterium, Janibacterlimosus P3-3-X1.</title>
        <authorList>
            <person name="Liao L."/>
            <person name="Chen B."/>
        </authorList>
    </citation>
    <scope>NUCLEOTIDE SEQUENCE [LARGE SCALE GENOMIC DNA]</scope>
    <source>
        <strain evidence="2 3">P3-3-X1</strain>
    </source>
</reference>
<keyword evidence="3" id="KW-1185">Reference proteome</keyword>
<proteinExistence type="predicted"/>
<dbReference type="OrthoDB" id="9841817at2"/>
<organism evidence="2 3">
    <name type="scientific">Janibacter limosus</name>
    <dbReference type="NCBI Taxonomy" id="53458"/>
    <lineage>
        <taxon>Bacteria</taxon>
        <taxon>Bacillati</taxon>
        <taxon>Actinomycetota</taxon>
        <taxon>Actinomycetes</taxon>
        <taxon>Micrococcales</taxon>
        <taxon>Intrasporangiaceae</taxon>
        <taxon>Janibacter</taxon>
    </lineage>
</organism>
<name>A0A4V0ZB33_9MICO</name>
<accession>A0A4V0ZB33</accession>
<protein>
    <submittedName>
        <fullName evidence="2">Uncharacterized protein</fullName>
    </submittedName>
</protein>
<keyword evidence="1" id="KW-1133">Transmembrane helix</keyword>
<feature type="transmembrane region" description="Helical" evidence="1">
    <location>
        <begin position="21"/>
        <end position="44"/>
    </location>
</feature>
<feature type="transmembrane region" description="Helical" evidence="1">
    <location>
        <begin position="56"/>
        <end position="75"/>
    </location>
</feature>
<dbReference type="RefSeq" id="WP_130629816.1">
    <property type="nucleotide sequence ID" value="NZ_CP036164.1"/>
</dbReference>
<evidence type="ECO:0000313" key="3">
    <source>
        <dbReference type="Proteomes" id="UP000290408"/>
    </source>
</evidence>
<dbReference type="KEGG" id="jli:EXU32_10220"/>
<dbReference type="Proteomes" id="UP000290408">
    <property type="component" value="Chromosome"/>
</dbReference>